<evidence type="ECO:0000256" key="5">
    <source>
        <dbReference type="ARBA" id="ARBA00022553"/>
    </source>
</evidence>
<dbReference type="InterPro" id="IPR040557">
    <property type="entry name" value="VIP1_N"/>
</dbReference>
<comment type="catalytic activity">
    <reaction evidence="11">
        <text>5-diphospho-1D-myo-inositol 1,2,3,4,6-pentakisphosphate + ATP + H(+) = 1,5-bis(diphospho)-1D-myo-inositol 2,3,4,6-tetrakisphosphate + ADP</text>
        <dbReference type="Rhea" id="RHEA:10276"/>
        <dbReference type="ChEBI" id="CHEBI:15378"/>
        <dbReference type="ChEBI" id="CHEBI:30616"/>
        <dbReference type="ChEBI" id="CHEBI:58628"/>
        <dbReference type="ChEBI" id="CHEBI:77983"/>
        <dbReference type="ChEBI" id="CHEBI:456216"/>
        <dbReference type="EC" id="2.7.4.24"/>
    </reaction>
    <physiologicalReaction direction="left-to-right" evidence="11">
        <dbReference type="Rhea" id="RHEA:10277"/>
    </physiologicalReaction>
</comment>
<keyword evidence="8 14" id="KW-0418">Kinase</keyword>
<feature type="compositionally biased region" description="Low complexity" evidence="16">
    <location>
        <begin position="799"/>
        <end position="809"/>
    </location>
</feature>
<dbReference type="Proteomes" id="UP000054544">
    <property type="component" value="Unassembled WGS sequence"/>
</dbReference>
<dbReference type="Gene3D" id="3.40.50.1240">
    <property type="entry name" value="Phosphoglycerate mutase-like"/>
    <property type="match status" value="1"/>
</dbReference>
<comment type="catalytic activity">
    <reaction evidence="12">
        <text>1D-myo-inositol hexakisphosphate + ATP = 1-diphospho-1D-myo-inositol 2,3,4,5,6-pentakisphosphate + ADP</text>
        <dbReference type="Rhea" id="RHEA:37459"/>
        <dbReference type="ChEBI" id="CHEBI:30616"/>
        <dbReference type="ChEBI" id="CHEBI:58130"/>
        <dbReference type="ChEBI" id="CHEBI:74946"/>
        <dbReference type="ChEBI" id="CHEBI:456216"/>
        <dbReference type="EC" id="2.7.4.24"/>
    </reaction>
    <physiologicalReaction direction="left-to-right" evidence="12">
        <dbReference type="Rhea" id="RHEA:37460"/>
    </physiologicalReaction>
</comment>
<feature type="compositionally biased region" description="Low complexity" evidence="16">
    <location>
        <begin position="762"/>
        <end position="771"/>
    </location>
</feature>
<dbReference type="GO" id="GO:0052723">
    <property type="term" value="F:inositol hexakisphosphate 1-kinase activity"/>
    <property type="evidence" value="ECO:0007669"/>
    <property type="project" value="UniProtKB-ARBA"/>
</dbReference>
<sequence length="1548" mass="171040">MEPPEQSVSLDDPSSPRSSISSTQREIWPGPSATANLGQGHQRCPSGPSLHSQQQEPQHQHQERRPTASPSPSPSPAGAHSRKISASSIAASNASRKSRYVDSVPSETNAEPFSFPIASQPTPIPVKGAHSPSWHSRPQSGISDAGNDALVFGEPHPSPTHSDILRIRAELNAENAAHVWLPEPSLTARSSLSDLQSRRLSSTSIYSLASARGIINYSSSAHGSDSGALSRSVSGLMSSSKGASAGTPPEPGLPTAAAATSSPNGSNPNGQHNLATRDATSQPLDLMRRNQRTDSNMRAQPDRSRSRAKRRFSGSTATSTHSQGSDRGAHREKEEAKPAPWGTIGICALDIKARSKPSRNILNRLIANRDFDVVVFGDKVILDEEVENWPMCDYLISFYSDGFPLEKAIAYVKARKPFCVNDVPMQKVLWDRRVCLRLLDKIQVRTPKRLEVNRDGGPQVLTPEMVKHIKDISGITIEPADATTAIRPSKVELLDDGDTLRVDGRVLKKPFVEKPTSGEDHNIIIYFAKSSGGGARKLFRKIGNKSSDYVADLTTPRAITEPEGSFVYESFMQVDNAEDVKAYTVGPNYCHAETRKSPVVDGIVRRNTHGKELRYVTSLSNEEREMASRISTTFGQRVCGFDLLRAMGKSYVIDVNGWSFVKDNDDYYEHCANILRDLFVKDKLRRGGATPPLPSPEATDLDPMTKIVQQGREREQQSGPASSSASRSTRGQAATTEPQNEDSSQKLSGETTSPRPESTFNSTVPSTSASPLLPPPSEIALPGSSTAASSVQSAPISAQPTQAPSEETPTQPPPPPKHSWKLKGMVCVIRHADRTPKQKYKFTFHTDPFIALLKGHQEEVLLIGEAALASVIQAVDVAYEAGIEDRGKLRALRNVLVKKGSWAGTKVQIKPMFRKKKLDEVSTSIEVPAVLDMAEPPSERKGRAGECDGSECKPRSSSKRHDSLSGVTMSKFTAAEESLVLDKLQLIVKWGGEPTHSARYQAQELGENMRNDLMLLNRDVFDEIHVFSSSERRVSASAQIWACSFLDRNDLPEDFITTRKDLLDDSNAAKDEMDKVKKKLKGLLRKGNERPAQFTWPENMPEPSEVQTRVVQLMNFHRRVMQYNYGKLYNGAASSLGANSNASSERLSLEGSSASISSLSHANAVNGIQSRWCSGEDAELFRERWDKLFSEFCDGDKVDPSKISELYDTMKFDALHNRQFLEWVFTPPKSMLEDEYSQMEGKQKDIDEAKASEDAKGEKGQNGSSDGPDKTDPSNRSVKKLFRRRSFLNSLRHTNDEALPEQYFRLYKGANQTAMKSDPRTEPLQELYRLAKVLFDFICPQEYGISDSEKLEIGLLTSLPLLKEIVQDLEEMQASTDAKAFFYFTKESHIYTLLNSIIEGGIETKINRSTIPELDYLSQICFELYESETKAPAESALGDESTFTYSIRITISPGCHVFDPLHVQLDSRHCIGCAPRRSLTPHIDWLQVIKTLRAKFNQVKLPKTFLAVNLSDAFTFEEQERLASDHELLQMKSLPPKDLLSGSPDLGT</sequence>
<comment type="function">
    <text evidence="14">Bifunctional inositol kinase that acts in concert with the IP6K kinases to synthesize the diphosphate group-containing inositol pyrophosphates diphosphoinositol pentakisphosphate, PP-InsP5, and bis-diphosphoinositol tetrakisphosphate, (PP)2-InsP4. PP-InsP5 and (PP)2-InsP4, also respectively called InsP7 and InsP8, may regulate a variety of cellular processes, including apoptosis, vesicle trafficking, cytoskeletal dynamics, and exocytosis. Phosphorylates inositol hexakisphosphate (InsP6).</text>
</comment>
<feature type="region of interest" description="Disordered" evidence="16">
    <location>
        <begin position="709"/>
        <end position="820"/>
    </location>
</feature>
<gene>
    <name evidence="19" type="ORF">H634G_04599</name>
</gene>
<feature type="region of interest" description="Disordered" evidence="16">
    <location>
        <begin position="1234"/>
        <end position="1276"/>
    </location>
</feature>
<evidence type="ECO:0000259" key="17">
    <source>
        <dbReference type="Pfam" id="PF08443"/>
    </source>
</evidence>
<comment type="similarity">
    <text evidence="2 14">Belongs to the histidine acid phosphatase family. VIP1 subfamily.</text>
</comment>
<dbReference type="InterPro" id="IPR013651">
    <property type="entry name" value="ATP-grasp_RimK-type"/>
</dbReference>
<keyword evidence="5" id="KW-0597">Phosphoprotein</keyword>
<feature type="compositionally biased region" description="Polar residues" evidence="16">
    <location>
        <begin position="105"/>
        <end position="121"/>
    </location>
</feature>
<dbReference type="InterPro" id="IPR000560">
    <property type="entry name" value="His_Pase_clade-2"/>
</dbReference>
<feature type="compositionally biased region" description="Basic and acidic residues" evidence="16">
    <location>
        <begin position="1241"/>
        <end position="1259"/>
    </location>
</feature>
<dbReference type="GO" id="GO:0005856">
    <property type="term" value="C:cytoskeleton"/>
    <property type="evidence" value="ECO:0007669"/>
    <property type="project" value="UniProtKB-SubCell"/>
</dbReference>
<keyword evidence="7 14" id="KW-0547">Nucleotide-binding</keyword>
<dbReference type="STRING" id="1291518.A0A0D9P6B3"/>
<keyword evidence="9 14" id="KW-0067">ATP-binding</keyword>
<feature type="compositionally biased region" description="Polar residues" evidence="16">
    <location>
        <begin position="783"/>
        <end position="798"/>
    </location>
</feature>
<reference evidence="20" key="1">
    <citation type="journal article" date="2014" name="BMC Genomics">
        <title>The genome sequence of the biocontrol fungus Metarhizium anisopliae and comparative genomics of Metarhizium species.</title>
        <authorList>
            <person name="Pattemore J.A."/>
            <person name="Hane J.K."/>
            <person name="Williams A.H."/>
            <person name="Wilson B.A."/>
            <person name="Stodart B.J."/>
            <person name="Ash G.J."/>
        </authorList>
    </citation>
    <scope>NUCLEOTIDE SEQUENCE [LARGE SCALE GENOMIC DNA]</scope>
    <source>
        <strain evidence="20">BRIP 53293</strain>
    </source>
</reference>
<evidence type="ECO:0000256" key="3">
    <source>
        <dbReference type="ARBA" id="ARBA00012893"/>
    </source>
</evidence>
<evidence type="ECO:0000256" key="1">
    <source>
        <dbReference type="ARBA" id="ARBA00004245"/>
    </source>
</evidence>
<dbReference type="SUPFAM" id="SSF53254">
    <property type="entry name" value="Phosphoglycerate mutase-like"/>
    <property type="match status" value="1"/>
</dbReference>
<feature type="compositionally biased region" description="Polar residues" evidence="16">
    <location>
        <begin position="737"/>
        <end position="761"/>
    </location>
</feature>
<dbReference type="Gene3D" id="3.30.470.20">
    <property type="entry name" value="ATP-grasp fold, B domain"/>
    <property type="match status" value="1"/>
</dbReference>
<dbReference type="GO" id="GO:0005524">
    <property type="term" value="F:ATP binding"/>
    <property type="evidence" value="ECO:0007669"/>
    <property type="project" value="UniProtKB-KW"/>
</dbReference>
<dbReference type="GO" id="GO:0032958">
    <property type="term" value="P:inositol phosphate biosynthetic process"/>
    <property type="evidence" value="ECO:0007669"/>
    <property type="project" value="UniProtKB-ARBA"/>
</dbReference>
<protein>
    <recommendedName>
        <fullName evidence="13 14">Inositol hexakisphosphate and diphosphoinositol-pentakisphosphate kinase</fullName>
        <ecNumber evidence="3 14">2.7.4.24</ecNumber>
    </recommendedName>
</protein>
<evidence type="ECO:0000256" key="4">
    <source>
        <dbReference type="ARBA" id="ARBA00022490"/>
    </source>
</evidence>
<evidence type="ECO:0000256" key="16">
    <source>
        <dbReference type="SAM" id="MobiDB-lite"/>
    </source>
</evidence>
<feature type="region of interest" description="Disordered" evidence="16">
    <location>
        <begin position="935"/>
        <end position="964"/>
    </location>
</feature>
<feature type="compositionally biased region" description="Low complexity" evidence="16">
    <location>
        <begin position="228"/>
        <end position="246"/>
    </location>
</feature>
<evidence type="ECO:0000256" key="12">
    <source>
        <dbReference type="ARBA" id="ARBA00034629"/>
    </source>
</evidence>
<evidence type="ECO:0000256" key="9">
    <source>
        <dbReference type="ARBA" id="ARBA00022840"/>
    </source>
</evidence>
<evidence type="ECO:0000256" key="15">
    <source>
        <dbReference type="SAM" id="Coils"/>
    </source>
</evidence>
<evidence type="ECO:0000256" key="8">
    <source>
        <dbReference type="ARBA" id="ARBA00022777"/>
    </source>
</evidence>
<feature type="region of interest" description="Disordered" evidence="16">
    <location>
        <begin position="1"/>
        <end position="161"/>
    </location>
</feature>
<dbReference type="FunFam" id="3.40.50.11950:FF:000002">
    <property type="entry name" value="Inositol hexakisphosphate and diphosphoinositol-pentakisphosphate kinase"/>
    <property type="match status" value="1"/>
</dbReference>
<evidence type="ECO:0000313" key="19">
    <source>
        <dbReference type="EMBL" id="KJK80360.1"/>
    </source>
</evidence>
<organism evidence="19 20">
    <name type="scientific">Metarhizium anisopliae BRIP 53293</name>
    <dbReference type="NCBI Taxonomy" id="1291518"/>
    <lineage>
        <taxon>Eukaryota</taxon>
        <taxon>Fungi</taxon>
        <taxon>Dikarya</taxon>
        <taxon>Ascomycota</taxon>
        <taxon>Pezizomycotina</taxon>
        <taxon>Sordariomycetes</taxon>
        <taxon>Hypocreomycetidae</taxon>
        <taxon>Hypocreales</taxon>
        <taxon>Clavicipitaceae</taxon>
        <taxon>Metarhizium</taxon>
    </lineage>
</organism>
<dbReference type="Gene3D" id="3.40.50.11950">
    <property type="match status" value="1"/>
</dbReference>
<evidence type="ECO:0000256" key="10">
    <source>
        <dbReference type="ARBA" id="ARBA00023212"/>
    </source>
</evidence>
<dbReference type="Pfam" id="PF00328">
    <property type="entry name" value="His_Phos_2"/>
    <property type="match status" value="1"/>
</dbReference>
<feature type="compositionally biased region" description="Polar residues" evidence="16">
    <location>
        <begin position="133"/>
        <end position="142"/>
    </location>
</feature>
<dbReference type="EMBL" id="KE384729">
    <property type="protein sequence ID" value="KJK80360.1"/>
    <property type="molecule type" value="Genomic_DNA"/>
</dbReference>
<feature type="compositionally biased region" description="Polar residues" evidence="16">
    <location>
        <begin position="258"/>
        <end position="283"/>
    </location>
</feature>
<feature type="compositionally biased region" description="Basic and acidic residues" evidence="16">
    <location>
        <begin position="327"/>
        <end position="337"/>
    </location>
</feature>
<dbReference type="PANTHER" id="PTHR12750">
    <property type="entry name" value="DIPHOSPHOINOSITOL PENTAKISPHOSPHATE KINASE"/>
    <property type="match status" value="1"/>
</dbReference>
<dbReference type="GO" id="GO:0005829">
    <property type="term" value="C:cytosol"/>
    <property type="evidence" value="ECO:0007669"/>
    <property type="project" value="TreeGrafter"/>
</dbReference>
<proteinExistence type="inferred from homology"/>
<dbReference type="Pfam" id="PF18086">
    <property type="entry name" value="PPIP5K2_N"/>
    <property type="match status" value="1"/>
</dbReference>
<dbReference type="Pfam" id="PF08443">
    <property type="entry name" value="RimK"/>
    <property type="match status" value="1"/>
</dbReference>
<accession>A0A0D9P6B3</accession>
<evidence type="ECO:0000256" key="2">
    <source>
        <dbReference type="ARBA" id="ARBA00005609"/>
    </source>
</evidence>
<keyword evidence="15" id="KW-0175">Coiled coil</keyword>
<evidence type="ECO:0000256" key="11">
    <source>
        <dbReference type="ARBA" id="ARBA00033696"/>
    </source>
</evidence>
<evidence type="ECO:0000259" key="18">
    <source>
        <dbReference type="Pfam" id="PF18086"/>
    </source>
</evidence>
<evidence type="ECO:0000313" key="20">
    <source>
        <dbReference type="Proteomes" id="UP000054544"/>
    </source>
</evidence>
<evidence type="ECO:0000256" key="13">
    <source>
        <dbReference type="ARBA" id="ARBA00071668"/>
    </source>
</evidence>
<feature type="compositionally biased region" description="Low complexity" evidence="16">
    <location>
        <begin position="717"/>
        <end position="736"/>
    </location>
</feature>
<dbReference type="PANTHER" id="PTHR12750:SF9">
    <property type="entry name" value="INOSITOL HEXAKISPHOSPHATE AND DIPHOSPHOINOSITOL-PENTAKISPHOSPHATE KINASE"/>
    <property type="match status" value="1"/>
</dbReference>
<dbReference type="InterPro" id="IPR037446">
    <property type="entry name" value="His_Pase_VIP1"/>
</dbReference>
<keyword evidence="10" id="KW-0206">Cytoskeleton</keyword>
<feature type="domain" description="ATP-grasp fold RimK-type" evidence="17">
    <location>
        <begin position="567"/>
        <end position="657"/>
    </location>
</feature>
<dbReference type="GO" id="GO:0006020">
    <property type="term" value="P:inositol metabolic process"/>
    <property type="evidence" value="ECO:0007669"/>
    <property type="project" value="TreeGrafter"/>
</dbReference>
<dbReference type="OrthoDB" id="18042at2759"/>
<comment type="subcellular location">
    <subcellularLocation>
        <location evidence="1 14">Cytoplasm</location>
        <location evidence="1 14">Cytoskeleton</location>
    </subcellularLocation>
</comment>
<keyword evidence="20" id="KW-1185">Reference proteome</keyword>
<dbReference type="InterPro" id="IPR029033">
    <property type="entry name" value="His_PPase_superfam"/>
</dbReference>
<keyword evidence="4 14" id="KW-0963">Cytoplasm</keyword>
<keyword evidence="6 14" id="KW-0808">Transferase</keyword>
<name>A0A0D9P6B3_METAN</name>
<feature type="coiled-coil region" evidence="15">
    <location>
        <begin position="1059"/>
        <end position="1086"/>
    </location>
</feature>
<dbReference type="GO" id="GO:0033857">
    <property type="term" value="F:5-diphosphoinositol pentakisphosphate 1-kinase activity"/>
    <property type="evidence" value="ECO:0007669"/>
    <property type="project" value="TreeGrafter"/>
</dbReference>
<feature type="compositionally biased region" description="Low complexity" evidence="16">
    <location>
        <begin position="84"/>
        <end position="95"/>
    </location>
</feature>
<feature type="region of interest" description="Disordered" evidence="16">
    <location>
        <begin position="219"/>
        <end position="338"/>
    </location>
</feature>
<evidence type="ECO:0000256" key="14">
    <source>
        <dbReference type="RuleBase" id="RU365032"/>
    </source>
</evidence>
<dbReference type="FunFam" id="3.30.470.20:FF:000036">
    <property type="entry name" value="Inositol hexakisphosphate and diphosphoinositol-pentakisphosphate kinase"/>
    <property type="match status" value="1"/>
</dbReference>
<feature type="domain" description="VIP1 N-terminal" evidence="18">
    <location>
        <begin position="343"/>
        <end position="431"/>
    </location>
</feature>
<feature type="compositionally biased region" description="Polar residues" evidence="16">
    <location>
        <begin position="313"/>
        <end position="325"/>
    </location>
</feature>
<feature type="compositionally biased region" description="Basic and acidic residues" evidence="16">
    <location>
        <begin position="937"/>
        <end position="963"/>
    </location>
</feature>
<feature type="compositionally biased region" description="Low complexity" evidence="16">
    <location>
        <begin position="7"/>
        <end position="22"/>
    </location>
</feature>
<dbReference type="EC" id="2.7.4.24" evidence="3 14"/>
<evidence type="ECO:0000256" key="6">
    <source>
        <dbReference type="ARBA" id="ARBA00022679"/>
    </source>
</evidence>
<evidence type="ECO:0000256" key="7">
    <source>
        <dbReference type="ARBA" id="ARBA00022741"/>
    </source>
</evidence>
<dbReference type="GO" id="GO:0052843">
    <property type="term" value="F:inositol-1-diphosphate-2,3,4,5,6-pentakisphosphate diphosphatase activity"/>
    <property type="evidence" value="ECO:0007669"/>
    <property type="project" value="UniProtKB-ARBA"/>
</dbReference>